<keyword evidence="3 11" id="KW-0723">Serine/threonine-protein kinase</keyword>
<dbReference type="InterPro" id="IPR050235">
    <property type="entry name" value="CK1_Ser-Thr_kinase"/>
</dbReference>
<keyword evidence="6 14" id="KW-0418">Kinase</keyword>
<keyword evidence="5 10" id="KW-0547">Nucleotide-binding</keyword>
<evidence type="ECO:0000256" key="12">
    <source>
        <dbReference type="SAM" id="MobiDB-lite"/>
    </source>
</evidence>
<dbReference type="InterPro" id="IPR017441">
    <property type="entry name" value="Protein_kinase_ATP_BS"/>
</dbReference>
<dbReference type="FunFam" id="1.10.510.10:FF:000159">
    <property type="entry name" value="Casein kinase I hhp1"/>
    <property type="match status" value="1"/>
</dbReference>
<evidence type="ECO:0000256" key="1">
    <source>
        <dbReference type="ARBA" id="ARBA00005926"/>
    </source>
</evidence>
<proteinExistence type="inferred from homology"/>
<dbReference type="Pfam" id="PF00069">
    <property type="entry name" value="Pkinase"/>
    <property type="match status" value="1"/>
</dbReference>
<gene>
    <name evidence="14" type="ORF">NADFUDRAFT_21189</name>
</gene>
<evidence type="ECO:0000256" key="3">
    <source>
        <dbReference type="ARBA" id="ARBA00022527"/>
    </source>
</evidence>
<evidence type="ECO:0000256" key="7">
    <source>
        <dbReference type="ARBA" id="ARBA00022840"/>
    </source>
</evidence>
<keyword evidence="15" id="KW-1185">Reference proteome</keyword>
<dbReference type="Gene3D" id="1.10.510.10">
    <property type="entry name" value="Transferase(Phosphotransferase) domain 1"/>
    <property type="match status" value="1"/>
</dbReference>
<feature type="binding site" evidence="10">
    <location>
        <position position="52"/>
    </location>
    <ligand>
        <name>ATP</name>
        <dbReference type="ChEBI" id="CHEBI:30616"/>
    </ligand>
</feature>
<evidence type="ECO:0000256" key="8">
    <source>
        <dbReference type="ARBA" id="ARBA00047899"/>
    </source>
</evidence>
<comment type="catalytic activity">
    <reaction evidence="9">
        <text>L-seryl-[protein] + ATP = O-phospho-L-seryl-[protein] + ADP + H(+)</text>
        <dbReference type="Rhea" id="RHEA:17989"/>
        <dbReference type="Rhea" id="RHEA-COMP:9863"/>
        <dbReference type="Rhea" id="RHEA-COMP:11604"/>
        <dbReference type="ChEBI" id="CHEBI:15378"/>
        <dbReference type="ChEBI" id="CHEBI:29999"/>
        <dbReference type="ChEBI" id="CHEBI:30616"/>
        <dbReference type="ChEBI" id="CHEBI:83421"/>
        <dbReference type="ChEBI" id="CHEBI:456216"/>
        <dbReference type="EC" id="2.7.11.1"/>
    </reaction>
</comment>
<keyword evidence="4" id="KW-0808">Transferase</keyword>
<evidence type="ECO:0000313" key="15">
    <source>
        <dbReference type="Proteomes" id="UP000095009"/>
    </source>
</evidence>
<dbReference type="OrthoDB" id="5800476at2759"/>
<protein>
    <recommendedName>
        <fullName evidence="2">non-specific serine/threonine protein kinase</fullName>
        <ecNumber evidence="2">2.7.11.1</ecNumber>
    </recommendedName>
</protein>
<dbReference type="EMBL" id="KV454407">
    <property type="protein sequence ID" value="ODQ67444.1"/>
    <property type="molecule type" value="Genomic_DNA"/>
</dbReference>
<comment type="similarity">
    <text evidence="1">Belongs to the protein kinase superfamily. CK1 Ser/Thr protein kinase family. Casein kinase I subfamily.</text>
</comment>
<feature type="compositionally biased region" description="Polar residues" evidence="12">
    <location>
        <begin position="341"/>
        <end position="363"/>
    </location>
</feature>
<evidence type="ECO:0000256" key="6">
    <source>
        <dbReference type="ARBA" id="ARBA00022777"/>
    </source>
</evidence>
<dbReference type="SUPFAM" id="SSF56112">
    <property type="entry name" value="Protein kinase-like (PK-like)"/>
    <property type="match status" value="1"/>
</dbReference>
<evidence type="ECO:0000256" key="11">
    <source>
        <dbReference type="RuleBase" id="RU000304"/>
    </source>
</evidence>
<dbReference type="Proteomes" id="UP000095009">
    <property type="component" value="Unassembled WGS sequence"/>
</dbReference>
<evidence type="ECO:0000259" key="13">
    <source>
        <dbReference type="PROSITE" id="PS50011"/>
    </source>
</evidence>
<comment type="catalytic activity">
    <reaction evidence="8">
        <text>L-threonyl-[protein] + ATP = O-phospho-L-threonyl-[protein] + ADP + H(+)</text>
        <dbReference type="Rhea" id="RHEA:46608"/>
        <dbReference type="Rhea" id="RHEA-COMP:11060"/>
        <dbReference type="Rhea" id="RHEA-COMP:11605"/>
        <dbReference type="ChEBI" id="CHEBI:15378"/>
        <dbReference type="ChEBI" id="CHEBI:30013"/>
        <dbReference type="ChEBI" id="CHEBI:30616"/>
        <dbReference type="ChEBI" id="CHEBI:61977"/>
        <dbReference type="ChEBI" id="CHEBI:456216"/>
        <dbReference type="EC" id="2.7.11.1"/>
    </reaction>
</comment>
<feature type="region of interest" description="Disordered" evidence="12">
    <location>
        <begin position="318"/>
        <end position="363"/>
    </location>
</feature>
<name>A0A1E3PQC2_9ASCO</name>
<evidence type="ECO:0000256" key="9">
    <source>
        <dbReference type="ARBA" id="ARBA00048679"/>
    </source>
</evidence>
<feature type="domain" description="Protein kinase" evidence="13">
    <location>
        <begin position="23"/>
        <end position="291"/>
    </location>
</feature>
<dbReference type="GO" id="GO:0004674">
    <property type="term" value="F:protein serine/threonine kinase activity"/>
    <property type="evidence" value="ECO:0007669"/>
    <property type="project" value="UniProtKB-KW"/>
</dbReference>
<keyword evidence="7 10" id="KW-0067">ATP-binding</keyword>
<feature type="compositionally biased region" description="Low complexity" evidence="12">
    <location>
        <begin position="321"/>
        <end position="340"/>
    </location>
</feature>
<dbReference type="GO" id="GO:0005524">
    <property type="term" value="F:ATP binding"/>
    <property type="evidence" value="ECO:0007669"/>
    <property type="project" value="UniProtKB-UniRule"/>
</dbReference>
<feature type="non-terminal residue" evidence="14">
    <location>
        <position position="401"/>
    </location>
</feature>
<dbReference type="FunFam" id="3.30.200.20:FF:000538">
    <property type="entry name" value="Putative Casein kinase I"/>
    <property type="match status" value="1"/>
</dbReference>
<accession>A0A1E3PQC2</accession>
<dbReference type="STRING" id="857566.A0A1E3PQC2"/>
<dbReference type="EC" id="2.7.11.1" evidence="2"/>
<evidence type="ECO:0000256" key="10">
    <source>
        <dbReference type="PROSITE-ProRule" id="PRU10141"/>
    </source>
</evidence>
<dbReference type="InterPro" id="IPR000719">
    <property type="entry name" value="Prot_kinase_dom"/>
</dbReference>
<organism evidence="14 15">
    <name type="scientific">Nadsonia fulvescens var. elongata DSM 6958</name>
    <dbReference type="NCBI Taxonomy" id="857566"/>
    <lineage>
        <taxon>Eukaryota</taxon>
        <taxon>Fungi</taxon>
        <taxon>Dikarya</taxon>
        <taxon>Ascomycota</taxon>
        <taxon>Saccharomycotina</taxon>
        <taxon>Dipodascomycetes</taxon>
        <taxon>Dipodascales</taxon>
        <taxon>Dipodascales incertae sedis</taxon>
        <taxon>Nadsonia</taxon>
    </lineage>
</organism>
<evidence type="ECO:0000256" key="5">
    <source>
        <dbReference type="ARBA" id="ARBA00022741"/>
    </source>
</evidence>
<dbReference type="InterPro" id="IPR011009">
    <property type="entry name" value="Kinase-like_dom_sf"/>
</dbReference>
<evidence type="ECO:0000256" key="2">
    <source>
        <dbReference type="ARBA" id="ARBA00012513"/>
    </source>
</evidence>
<dbReference type="PANTHER" id="PTHR11909">
    <property type="entry name" value="CASEIN KINASE-RELATED"/>
    <property type="match status" value="1"/>
</dbReference>
<dbReference type="PROSITE" id="PS50011">
    <property type="entry name" value="PROTEIN_KINASE_DOM"/>
    <property type="match status" value="1"/>
</dbReference>
<dbReference type="PROSITE" id="PS00108">
    <property type="entry name" value="PROTEIN_KINASE_ST"/>
    <property type="match status" value="1"/>
</dbReference>
<evidence type="ECO:0000256" key="4">
    <source>
        <dbReference type="ARBA" id="ARBA00022679"/>
    </source>
</evidence>
<evidence type="ECO:0000313" key="14">
    <source>
        <dbReference type="EMBL" id="ODQ67444.1"/>
    </source>
</evidence>
<dbReference type="PROSITE" id="PS00107">
    <property type="entry name" value="PROTEIN_KINASE_ATP"/>
    <property type="match status" value="1"/>
</dbReference>
<sequence>MTSSISNTVVPTPTTEIRIANKYQIRRKIGSGSFGDIYLGVNVISGEEVAIKLENIHSRHPQLEYESKVYKALAGGTGIPFLRWFGIQNNYNAMVIDLLGPSLEDLFNFCERRFSYKTVILLADQLITRLEYIHAKSFIHRDVKPDNFLMGIGRRGNQVSVIDFGLAKRYRNSKTYLHIPYRENKNLTGTARYASVNTHLGVEQSRRDDLESLVYVMIYFLRGSLPWQGLKAATKKQKYDRIMEKKMTVTTEVLCRGLPNEFSVLLNYTKSLRFEDRPDYIYMRQLLKEFFVRQEYKYDFVFDWTIYKYRQLYGKQERTDQSSSGQAQVQNQQGQLQRSQTHQGPSQQGHLQQAHLQSGQIQQSQIPNQNFNNLNLSTQGIQGQSSQVYSANPVVQESSDQ</sequence>
<reference evidence="14 15" key="1">
    <citation type="journal article" date="2016" name="Proc. Natl. Acad. Sci. U.S.A.">
        <title>Comparative genomics of biotechnologically important yeasts.</title>
        <authorList>
            <person name="Riley R."/>
            <person name="Haridas S."/>
            <person name="Wolfe K.H."/>
            <person name="Lopes M.R."/>
            <person name="Hittinger C.T."/>
            <person name="Goeker M."/>
            <person name="Salamov A.A."/>
            <person name="Wisecaver J.H."/>
            <person name="Long T.M."/>
            <person name="Calvey C.H."/>
            <person name="Aerts A.L."/>
            <person name="Barry K.W."/>
            <person name="Choi C."/>
            <person name="Clum A."/>
            <person name="Coughlan A.Y."/>
            <person name="Deshpande S."/>
            <person name="Douglass A.P."/>
            <person name="Hanson S.J."/>
            <person name="Klenk H.-P."/>
            <person name="LaButti K.M."/>
            <person name="Lapidus A."/>
            <person name="Lindquist E.A."/>
            <person name="Lipzen A.M."/>
            <person name="Meier-Kolthoff J.P."/>
            <person name="Ohm R.A."/>
            <person name="Otillar R.P."/>
            <person name="Pangilinan J.L."/>
            <person name="Peng Y."/>
            <person name="Rokas A."/>
            <person name="Rosa C.A."/>
            <person name="Scheuner C."/>
            <person name="Sibirny A.A."/>
            <person name="Slot J.C."/>
            <person name="Stielow J.B."/>
            <person name="Sun H."/>
            <person name="Kurtzman C.P."/>
            <person name="Blackwell M."/>
            <person name="Grigoriev I.V."/>
            <person name="Jeffries T.W."/>
        </authorList>
    </citation>
    <scope>NUCLEOTIDE SEQUENCE [LARGE SCALE GENOMIC DNA]</scope>
    <source>
        <strain evidence="14 15">DSM 6958</strain>
    </source>
</reference>
<dbReference type="AlphaFoldDB" id="A0A1E3PQC2"/>
<dbReference type="InterPro" id="IPR008271">
    <property type="entry name" value="Ser/Thr_kinase_AS"/>
</dbReference>
<dbReference type="SMART" id="SM00220">
    <property type="entry name" value="S_TKc"/>
    <property type="match status" value="1"/>
</dbReference>